<evidence type="ECO:0000313" key="3">
    <source>
        <dbReference type="Proteomes" id="UP000266723"/>
    </source>
</evidence>
<feature type="region of interest" description="Disordered" evidence="1">
    <location>
        <begin position="1"/>
        <end position="60"/>
    </location>
</feature>
<keyword evidence="3" id="KW-1185">Reference proteome</keyword>
<dbReference type="EMBL" id="QGKV02001507">
    <property type="protein sequence ID" value="KAF3530125.1"/>
    <property type="molecule type" value="Genomic_DNA"/>
</dbReference>
<proteinExistence type="predicted"/>
<comment type="caution">
    <text evidence="2">The sequence shown here is derived from an EMBL/GenBank/DDBJ whole genome shotgun (WGS) entry which is preliminary data.</text>
</comment>
<sequence length="60" mass="6489">MDPSHTRPGCIESTNLDLSGLGKPKSSKSSTTRRIKASLSEDEIVPPATNNLIPRNKQLT</sequence>
<protein>
    <submittedName>
        <fullName evidence="2">Uncharacterized protein</fullName>
    </submittedName>
</protein>
<evidence type="ECO:0000313" key="2">
    <source>
        <dbReference type="EMBL" id="KAF3530125.1"/>
    </source>
</evidence>
<evidence type="ECO:0000256" key="1">
    <source>
        <dbReference type="SAM" id="MobiDB-lite"/>
    </source>
</evidence>
<name>A0ABQ7BD99_BRACR</name>
<accession>A0ABQ7BD99</accession>
<organism evidence="2 3">
    <name type="scientific">Brassica cretica</name>
    <name type="common">Mustard</name>
    <dbReference type="NCBI Taxonomy" id="69181"/>
    <lineage>
        <taxon>Eukaryota</taxon>
        <taxon>Viridiplantae</taxon>
        <taxon>Streptophyta</taxon>
        <taxon>Embryophyta</taxon>
        <taxon>Tracheophyta</taxon>
        <taxon>Spermatophyta</taxon>
        <taxon>Magnoliopsida</taxon>
        <taxon>eudicotyledons</taxon>
        <taxon>Gunneridae</taxon>
        <taxon>Pentapetalae</taxon>
        <taxon>rosids</taxon>
        <taxon>malvids</taxon>
        <taxon>Brassicales</taxon>
        <taxon>Brassicaceae</taxon>
        <taxon>Brassiceae</taxon>
        <taxon>Brassica</taxon>
    </lineage>
</organism>
<feature type="compositionally biased region" description="Low complexity" evidence="1">
    <location>
        <begin position="18"/>
        <end position="30"/>
    </location>
</feature>
<dbReference type="Proteomes" id="UP000266723">
    <property type="component" value="Unassembled WGS sequence"/>
</dbReference>
<reference evidence="2 3" key="1">
    <citation type="journal article" date="2020" name="BMC Genomics">
        <title>Intraspecific diversification of the crop wild relative Brassica cretica Lam. using demographic model selection.</title>
        <authorList>
            <person name="Kioukis A."/>
            <person name="Michalopoulou V.A."/>
            <person name="Briers L."/>
            <person name="Pirintsos S."/>
            <person name="Studholme D.J."/>
            <person name="Pavlidis P."/>
            <person name="Sarris P.F."/>
        </authorList>
    </citation>
    <scope>NUCLEOTIDE SEQUENCE [LARGE SCALE GENOMIC DNA]</scope>
    <source>
        <strain evidence="3">cv. PFS-1207/04</strain>
    </source>
</reference>
<gene>
    <name evidence="2" type="ORF">DY000_02041505</name>
</gene>
<feature type="compositionally biased region" description="Polar residues" evidence="1">
    <location>
        <begin position="48"/>
        <end position="60"/>
    </location>
</feature>